<accession>A0A538TKL1</accession>
<evidence type="ECO:0000256" key="4">
    <source>
        <dbReference type="ARBA" id="ARBA00022917"/>
    </source>
</evidence>
<feature type="compositionally biased region" description="Basic and acidic residues" evidence="6">
    <location>
        <begin position="202"/>
        <end position="218"/>
    </location>
</feature>
<dbReference type="GO" id="GO:0003743">
    <property type="term" value="F:translation initiation factor activity"/>
    <property type="evidence" value="ECO:0007669"/>
    <property type="project" value="UniProtKB-KW"/>
</dbReference>
<dbReference type="InterPro" id="IPR005225">
    <property type="entry name" value="Small_GTP-bd"/>
</dbReference>
<gene>
    <name evidence="8" type="ORF">E6K77_04215</name>
</gene>
<feature type="compositionally biased region" description="Basic and acidic residues" evidence="6">
    <location>
        <begin position="152"/>
        <end position="176"/>
    </location>
</feature>
<dbReference type="InterPro" id="IPR027417">
    <property type="entry name" value="P-loop_NTPase"/>
</dbReference>
<dbReference type="GO" id="GO:0005737">
    <property type="term" value="C:cytoplasm"/>
    <property type="evidence" value="ECO:0007669"/>
    <property type="project" value="TreeGrafter"/>
</dbReference>
<comment type="caution">
    <text evidence="8">The sequence shown here is derived from an EMBL/GenBank/DDBJ whole genome shotgun (WGS) entry which is preliminary data.</text>
</comment>
<evidence type="ECO:0000256" key="6">
    <source>
        <dbReference type="SAM" id="MobiDB-lite"/>
    </source>
</evidence>
<proteinExistence type="inferred from homology"/>
<dbReference type="PANTHER" id="PTHR43381">
    <property type="entry name" value="TRANSLATION INITIATION FACTOR IF-2-RELATED"/>
    <property type="match status" value="1"/>
</dbReference>
<feature type="domain" description="Tr-type G" evidence="7">
    <location>
        <begin position="52"/>
        <end position="122"/>
    </location>
</feature>
<feature type="region of interest" description="Disordered" evidence="6">
    <location>
        <begin position="114"/>
        <end position="393"/>
    </location>
</feature>
<feature type="compositionally biased region" description="Basic and acidic residues" evidence="6">
    <location>
        <begin position="246"/>
        <end position="272"/>
    </location>
</feature>
<feature type="compositionally biased region" description="Gly residues" evidence="6">
    <location>
        <begin position="377"/>
        <end position="386"/>
    </location>
</feature>
<keyword evidence="5" id="KW-0342">GTP-binding</keyword>
<dbReference type="CDD" id="cd01887">
    <property type="entry name" value="IF2_eIF5B"/>
    <property type="match status" value="1"/>
</dbReference>
<evidence type="ECO:0000313" key="8">
    <source>
        <dbReference type="EMBL" id="TMQ64156.1"/>
    </source>
</evidence>
<evidence type="ECO:0000259" key="7">
    <source>
        <dbReference type="Pfam" id="PF00009"/>
    </source>
</evidence>
<evidence type="ECO:0000256" key="2">
    <source>
        <dbReference type="ARBA" id="ARBA00022540"/>
    </source>
</evidence>
<dbReference type="GO" id="GO:0005525">
    <property type="term" value="F:GTP binding"/>
    <property type="evidence" value="ECO:0007669"/>
    <property type="project" value="UniProtKB-KW"/>
</dbReference>
<dbReference type="InterPro" id="IPR015760">
    <property type="entry name" value="TIF_IF2"/>
</dbReference>
<dbReference type="Gene3D" id="3.40.50.300">
    <property type="entry name" value="P-loop containing nucleotide triphosphate hydrolases"/>
    <property type="match status" value="1"/>
</dbReference>
<dbReference type="NCBIfam" id="TIGR00231">
    <property type="entry name" value="small_GTP"/>
    <property type="match status" value="1"/>
</dbReference>
<dbReference type="Pfam" id="PF00009">
    <property type="entry name" value="GTP_EFTU"/>
    <property type="match status" value="1"/>
</dbReference>
<keyword evidence="4" id="KW-0648">Protein biosynthesis</keyword>
<sequence>MANINRRLDKDSIMAVADEFGYGVEFVSELGEDEEVEVAEETGILKPRPPVVTIMGHVDHGKTSLLDYIRKTNVIAGEAGGITQHIGAYEVELPRGQKITFLDTPGHEAFTAMRARGAQRRDQQDRSSRNECRSGASGLVQAEHPLGGVGWQDDRGADFRQDRNGRGPSPRDDPAPIRDLGAQGGSQQAGARRRHRVARGTRARDRRDGARPKGDPPGRRRVRGGRPIRQGPRDEQRARSARGRGRAFDAGRDSGLERRAPSGRHVRGDGGRARSARGGGQTGAAPARAGVPPPQARHAHRPVFPDSGGKRGRASGGAQGGRRRIRGGARGLHDQAHDRGGQASRHPPWSRSDQRIGRAPCGRLKRGHHWISRETGSEGGRAGCQGEGRRSSV</sequence>
<dbReference type="Proteomes" id="UP000317366">
    <property type="component" value="Unassembled WGS sequence"/>
</dbReference>
<evidence type="ECO:0000256" key="1">
    <source>
        <dbReference type="ARBA" id="ARBA00007733"/>
    </source>
</evidence>
<dbReference type="GO" id="GO:0003924">
    <property type="term" value="F:GTPase activity"/>
    <property type="evidence" value="ECO:0007669"/>
    <property type="project" value="InterPro"/>
</dbReference>
<dbReference type="InterPro" id="IPR000795">
    <property type="entry name" value="T_Tr_GTP-bd_dom"/>
</dbReference>
<protein>
    <submittedName>
        <fullName evidence="8">GTP-binding protein</fullName>
    </submittedName>
</protein>
<feature type="compositionally biased region" description="Basic residues" evidence="6">
    <location>
        <begin position="191"/>
        <end position="201"/>
    </location>
</feature>
<evidence type="ECO:0000313" key="9">
    <source>
        <dbReference type="Proteomes" id="UP000317366"/>
    </source>
</evidence>
<feature type="compositionally biased region" description="Basic and acidic residues" evidence="6">
    <location>
        <begin position="119"/>
        <end position="132"/>
    </location>
</feature>
<name>A0A538TKL1_UNCEI</name>
<organism evidence="8 9">
    <name type="scientific">Eiseniibacteriota bacterium</name>
    <dbReference type="NCBI Taxonomy" id="2212470"/>
    <lineage>
        <taxon>Bacteria</taxon>
        <taxon>Candidatus Eiseniibacteriota</taxon>
    </lineage>
</organism>
<evidence type="ECO:0000256" key="5">
    <source>
        <dbReference type="ARBA" id="ARBA00023134"/>
    </source>
</evidence>
<dbReference type="SUPFAM" id="SSF52540">
    <property type="entry name" value="P-loop containing nucleoside triphosphate hydrolases"/>
    <property type="match status" value="1"/>
</dbReference>
<keyword evidence="3" id="KW-0547">Nucleotide-binding</keyword>
<feature type="compositionally biased region" description="Basic and acidic residues" evidence="6">
    <location>
        <begin position="331"/>
        <end position="340"/>
    </location>
</feature>
<dbReference type="EMBL" id="VBOX01000045">
    <property type="protein sequence ID" value="TMQ64156.1"/>
    <property type="molecule type" value="Genomic_DNA"/>
</dbReference>
<dbReference type="AlphaFoldDB" id="A0A538TKL1"/>
<dbReference type="PANTHER" id="PTHR43381:SF5">
    <property type="entry name" value="TR-TYPE G DOMAIN-CONTAINING PROTEIN"/>
    <property type="match status" value="1"/>
</dbReference>
<comment type="similarity">
    <text evidence="1">Belongs to the TRAFAC class translation factor GTPase superfamily. Classic translation factor GTPase family. IF-2 subfamily.</text>
</comment>
<evidence type="ECO:0000256" key="3">
    <source>
        <dbReference type="ARBA" id="ARBA00022741"/>
    </source>
</evidence>
<reference evidence="8 9" key="1">
    <citation type="journal article" date="2019" name="Nat. Microbiol.">
        <title>Mediterranean grassland soil C-N compound turnover is dependent on rainfall and depth, and is mediated by genomically divergent microorganisms.</title>
        <authorList>
            <person name="Diamond S."/>
            <person name="Andeer P.F."/>
            <person name="Li Z."/>
            <person name="Crits-Christoph A."/>
            <person name="Burstein D."/>
            <person name="Anantharaman K."/>
            <person name="Lane K.R."/>
            <person name="Thomas B.C."/>
            <person name="Pan C."/>
            <person name="Northen T.R."/>
            <person name="Banfield J.F."/>
        </authorList>
    </citation>
    <scope>NUCLEOTIDE SEQUENCE [LARGE SCALE GENOMIC DNA]</scope>
    <source>
        <strain evidence="8">WS_7</strain>
    </source>
</reference>
<keyword evidence="2" id="KW-0396">Initiation factor</keyword>